<reference evidence="3 4" key="1">
    <citation type="submission" date="2019-08" db="EMBL/GenBank/DDBJ databases">
        <title>Bacterial whole genome sequence for Glaciihabitans sp. CHu50b-6-2.</title>
        <authorList>
            <person name="Jin L."/>
        </authorList>
    </citation>
    <scope>NUCLEOTIDE SEQUENCE [LARGE SCALE GENOMIC DNA]</scope>
    <source>
        <strain evidence="3 4">CHu50b-6-2</strain>
    </source>
</reference>
<keyword evidence="1" id="KW-1133">Transmembrane helix</keyword>
<evidence type="ECO:0000313" key="4">
    <source>
        <dbReference type="Proteomes" id="UP000321379"/>
    </source>
</evidence>
<dbReference type="Pfam" id="PF03703">
    <property type="entry name" value="bPH_2"/>
    <property type="match status" value="1"/>
</dbReference>
<organism evidence="3 4">
    <name type="scientific">Lacisediminihabitans profunda</name>
    <dbReference type="NCBI Taxonomy" id="2594790"/>
    <lineage>
        <taxon>Bacteria</taxon>
        <taxon>Bacillati</taxon>
        <taxon>Actinomycetota</taxon>
        <taxon>Actinomycetes</taxon>
        <taxon>Micrococcales</taxon>
        <taxon>Microbacteriaceae</taxon>
        <taxon>Lacisediminihabitans</taxon>
    </lineage>
</organism>
<keyword evidence="4" id="KW-1185">Reference proteome</keyword>
<keyword evidence="1" id="KW-0812">Transmembrane</keyword>
<dbReference type="InterPro" id="IPR005182">
    <property type="entry name" value="YdbS-like_PH"/>
</dbReference>
<feature type="transmembrane region" description="Helical" evidence="1">
    <location>
        <begin position="21"/>
        <end position="39"/>
    </location>
</feature>
<feature type="domain" description="YdbS-like PH" evidence="2">
    <location>
        <begin position="71"/>
        <end position="126"/>
    </location>
</feature>
<dbReference type="RefSeq" id="WP_147784973.1">
    <property type="nucleotide sequence ID" value="NZ_VRMG01000015.1"/>
</dbReference>
<protein>
    <submittedName>
        <fullName evidence="3">PH domain-containing protein</fullName>
    </submittedName>
</protein>
<dbReference type="Proteomes" id="UP000321379">
    <property type="component" value="Unassembled WGS sequence"/>
</dbReference>
<dbReference type="PANTHER" id="PTHR37938:SF1">
    <property type="entry name" value="BLL0215 PROTEIN"/>
    <property type="match status" value="1"/>
</dbReference>
<keyword evidence="1" id="KW-0472">Membrane</keyword>
<comment type="caution">
    <text evidence="3">The sequence shown here is derived from an EMBL/GenBank/DDBJ whole genome shotgun (WGS) entry which is preliminary data.</text>
</comment>
<sequence>MASDEQDSERVVARLRPHGRVLFWPSLVLIATVGAMAYFNGDFSEQWQNVAVLAGGTLVIVLLWLLPLLAWLGKRYIITTRRIIIRTGFFVRVRQELLHSRGYDVTVRQNSLQSMFGSGDVFINAGLEHPVLLRDVPGADLVQSALHDLMERSLNPIAARRQAEASRASDETTAWGTR</sequence>
<dbReference type="AlphaFoldDB" id="A0A5C8UJ88"/>
<dbReference type="EMBL" id="VRMG01000015">
    <property type="protein sequence ID" value="TXN28259.1"/>
    <property type="molecule type" value="Genomic_DNA"/>
</dbReference>
<feature type="transmembrane region" description="Helical" evidence="1">
    <location>
        <begin position="51"/>
        <end position="72"/>
    </location>
</feature>
<evidence type="ECO:0000259" key="2">
    <source>
        <dbReference type="Pfam" id="PF03703"/>
    </source>
</evidence>
<evidence type="ECO:0000313" key="3">
    <source>
        <dbReference type="EMBL" id="TXN28259.1"/>
    </source>
</evidence>
<name>A0A5C8UJ88_9MICO</name>
<dbReference type="PANTHER" id="PTHR37938">
    <property type="entry name" value="BLL0215 PROTEIN"/>
    <property type="match status" value="1"/>
</dbReference>
<accession>A0A5C8UJ88</accession>
<gene>
    <name evidence="3" type="ORF">FVP33_17445</name>
</gene>
<proteinExistence type="predicted"/>
<evidence type="ECO:0000256" key="1">
    <source>
        <dbReference type="SAM" id="Phobius"/>
    </source>
</evidence>